<dbReference type="EMBL" id="DMAI01000433">
    <property type="protein sequence ID" value="HAE50978.1"/>
    <property type="molecule type" value="Genomic_DNA"/>
</dbReference>
<comment type="caution">
    <text evidence="2">The sequence shown here is derived from an EMBL/GenBank/DDBJ whole genome shotgun (WGS) entry which is preliminary data.</text>
</comment>
<feature type="non-terminal residue" evidence="2">
    <location>
        <position position="101"/>
    </location>
</feature>
<evidence type="ECO:0000313" key="2">
    <source>
        <dbReference type="EMBL" id="HAE50978.1"/>
    </source>
</evidence>
<gene>
    <name evidence="2" type="ORF">DCK97_26540</name>
</gene>
<keyword evidence="1" id="KW-0812">Transmembrane</keyword>
<name>A0A3B9ITJ4_9PROT</name>
<accession>A0A3B9ITJ4</accession>
<protein>
    <submittedName>
        <fullName evidence="2">Amino acid permease</fullName>
    </submittedName>
</protein>
<feature type="transmembrane region" description="Helical" evidence="1">
    <location>
        <begin position="31"/>
        <end position="53"/>
    </location>
</feature>
<dbReference type="Proteomes" id="UP000257706">
    <property type="component" value="Unassembled WGS sequence"/>
</dbReference>
<keyword evidence="1" id="KW-1133">Transmembrane helix</keyword>
<organism evidence="2 3">
    <name type="scientific">Tistrella mobilis</name>
    <dbReference type="NCBI Taxonomy" id="171437"/>
    <lineage>
        <taxon>Bacteria</taxon>
        <taxon>Pseudomonadati</taxon>
        <taxon>Pseudomonadota</taxon>
        <taxon>Alphaproteobacteria</taxon>
        <taxon>Geminicoccales</taxon>
        <taxon>Geminicoccaceae</taxon>
        <taxon>Tistrella</taxon>
    </lineage>
</organism>
<dbReference type="AlphaFoldDB" id="A0A3B9ITJ4"/>
<keyword evidence="1" id="KW-0472">Membrane</keyword>
<evidence type="ECO:0000313" key="3">
    <source>
        <dbReference type="Proteomes" id="UP000257706"/>
    </source>
</evidence>
<sequence>MSTITEATGAKGPAAPTAGALRRDAVGVSHIVFFVLAAAAPLTAVVGASPAAFAFGNGAGVPGTYLLVGALYLLFAAGFTAMNRFVGSAGGFYPFIAAGLG</sequence>
<reference evidence="2 3" key="1">
    <citation type="journal article" date="2018" name="Nat. Biotechnol.">
        <title>A standardized bacterial taxonomy based on genome phylogeny substantially revises the tree of life.</title>
        <authorList>
            <person name="Parks D.H."/>
            <person name="Chuvochina M."/>
            <person name="Waite D.W."/>
            <person name="Rinke C."/>
            <person name="Skarshewski A."/>
            <person name="Chaumeil P.A."/>
            <person name="Hugenholtz P."/>
        </authorList>
    </citation>
    <scope>NUCLEOTIDE SEQUENCE [LARGE SCALE GENOMIC DNA]</scope>
    <source>
        <strain evidence="2">UBA8739</strain>
    </source>
</reference>
<evidence type="ECO:0000256" key="1">
    <source>
        <dbReference type="SAM" id="Phobius"/>
    </source>
</evidence>
<proteinExistence type="predicted"/>